<keyword evidence="2" id="KW-0812">Transmembrane</keyword>
<dbReference type="OrthoDB" id="5633477at2"/>
<feature type="region of interest" description="Disordered" evidence="4">
    <location>
        <begin position="1"/>
        <end position="26"/>
    </location>
</feature>
<dbReference type="SUPFAM" id="SSF103506">
    <property type="entry name" value="Mitochondrial carrier"/>
    <property type="match status" value="1"/>
</dbReference>
<dbReference type="InterPro" id="IPR041000">
    <property type="entry name" value="Serine_protease"/>
</dbReference>
<dbReference type="PATRIC" id="fig|466.6.peg.2302"/>
<dbReference type="RefSeq" id="WP_058452910.1">
    <property type="nucleotide sequence ID" value="NZ_CAAAIB010000005.1"/>
</dbReference>
<dbReference type="GO" id="GO:0016020">
    <property type="term" value="C:membrane"/>
    <property type="evidence" value="ECO:0007669"/>
    <property type="project" value="UniProtKB-SubCell"/>
</dbReference>
<evidence type="ECO:0000256" key="3">
    <source>
        <dbReference type="ARBA" id="ARBA00023136"/>
    </source>
</evidence>
<evidence type="ECO:0000256" key="4">
    <source>
        <dbReference type="SAM" id="MobiDB-lite"/>
    </source>
</evidence>
<dbReference type="Pfam" id="PF18405">
    <property type="entry name" value="SLC25_like"/>
    <property type="match status" value="1"/>
</dbReference>
<comment type="caution">
    <text evidence="5">The sequence shown here is derived from an EMBL/GenBank/DDBJ whole genome shotgun (WGS) entry which is preliminary data.</text>
</comment>
<gene>
    <name evidence="5" type="ORF">Lmac_2166</name>
</gene>
<evidence type="ECO:0000313" key="5">
    <source>
        <dbReference type="EMBL" id="KTD25188.1"/>
    </source>
</evidence>
<protein>
    <recommendedName>
        <fullName evidence="7">Periplasmic ligand-binding sensor domain protein</fullName>
    </recommendedName>
</protein>
<sequence>MKTKTDSNTTTTQPISPNTSMPVSGPTASYQLSPSLWKILNFTVVTGTTCGTVVLFQSPIRTILTHLTMQGTLPQYSMSSIGILSALRELYKGTFSSLTGSAARTAYVTTTRNNRPTEVKENTASEENIPGIQFNKAGYVMSAAVGDYVITQIPKSLSQLKKTPNLLPPEFKWWSRNNLRQLFLGGAPAEIVAGITNYGALCVLEDELAKRLPFEDGKVRHLVAGAASGMCAGIISYPFAVFKDYTLVNATVTNGQLKIDSTATMFKKIATTVMQNPQEAISSFLANSAKQVFIRSLLTGGVFSTVAVMGTALGTEPLSSIIPKRFQPSGTNSQGFFCNRKTISNEPPSPQEHQETQPPPTAK</sequence>
<keyword evidence="6" id="KW-1185">Reference proteome</keyword>
<dbReference type="EMBL" id="LNYL01000045">
    <property type="protein sequence ID" value="KTD25188.1"/>
    <property type="molecule type" value="Genomic_DNA"/>
</dbReference>
<evidence type="ECO:0000313" key="6">
    <source>
        <dbReference type="Proteomes" id="UP000054908"/>
    </source>
</evidence>
<organism evidence="5 6">
    <name type="scientific">Legionella maceachernii</name>
    <dbReference type="NCBI Taxonomy" id="466"/>
    <lineage>
        <taxon>Bacteria</taxon>
        <taxon>Pseudomonadati</taxon>
        <taxon>Pseudomonadota</taxon>
        <taxon>Gammaproteobacteria</taxon>
        <taxon>Legionellales</taxon>
        <taxon>Legionellaceae</taxon>
        <taxon>Legionella</taxon>
    </lineage>
</organism>
<dbReference type="Gene3D" id="1.50.40.10">
    <property type="entry name" value="Mitochondrial carrier domain"/>
    <property type="match status" value="1"/>
</dbReference>
<dbReference type="AlphaFoldDB" id="A0A0W0VY12"/>
<feature type="compositionally biased region" description="Low complexity" evidence="4">
    <location>
        <begin position="1"/>
        <end position="12"/>
    </location>
</feature>
<comment type="subcellular location">
    <subcellularLocation>
        <location evidence="1">Membrane</location>
    </subcellularLocation>
</comment>
<feature type="compositionally biased region" description="Polar residues" evidence="4">
    <location>
        <begin position="336"/>
        <end position="345"/>
    </location>
</feature>
<dbReference type="Proteomes" id="UP000054908">
    <property type="component" value="Unassembled WGS sequence"/>
</dbReference>
<keyword evidence="3" id="KW-0472">Membrane</keyword>
<evidence type="ECO:0008006" key="7">
    <source>
        <dbReference type="Google" id="ProtNLM"/>
    </source>
</evidence>
<evidence type="ECO:0000256" key="1">
    <source>
        <dbReference type="ARBA" id="ARBA00004370"/>
    </source>
</evidence>
<feature type="compositionally biased region" description="Polar residues" evidence="4">
    <location>
        <begin position="13"/>
        <end position="26"/>
    </location>
</feature>
<name>A0A0W0VY12_9GAMM</name>
<dbReference type="InterPro" id="IPR023395">
    <property type="entry name" value="MCP_dom_sf"/>
</dbReference>
<proteinExistence type="predicted"/>
<accession>A0A0W0VY12</accession>
<reference evidence="5 6" key="1">
    <citation type="submission" date="2015-11" db="EMBL/GenBank/DDBJ databases">
        <title>Genomic analysis of 38 Legionella species identifies large and diverse effector repertoires.</title>
        <authorList>
            <person name="Burstein D."/>
            <person name="Amaro F."/>
            <person name="Zusman T."/>
            <person name="Lifshitz Z."/>
            <person name="Cohen O."/>
            <person name="Gilbert J.A."/>
            <person name="Pupko T."/>
            <person name="Shuman H.A."/>
            <person name="Segal G."/>
        </authorList>
    </citation>
    <scope>NUCLEOTIDE SEQUENCE [LARGE SCALE GENOMIC DNA]</scope>
    <source>
        <strain evidence="5 6">PX-1-G2-E2</strain>
    </source>
</reference>
<feature type="region of interest" description="Disordered" evidence="4">
    <location>
        <begin position="336"/>
        <end position="363"/>
    </location>
</feature>
<evidence type="ECO:0000256" key="2">
    <source>
        <dbReference type="ARBA" id="ARBA00022692"/>
    </source>
</evidence>